<dbReference type="RefSeq" id="WP_251418068.1">
    <property type="nucleotide sequence ID" value="NZ_JAMQGM010000046.1"/>
</dbReference>
<sequence>MPPSPPAPAPDRPHRAPGAGVLWATVACAVAAVVLLLMVTLSWQPLISADRSVARDLHRSALAHPGWTHANRVLTDWVWDPLTMRVLLLVAAGLLLWRKQRVLAAWILAASLTGTAVQQGIKAAVGRARPDWQRPVDTAHFASFPSGHAMTAALTCTLLLWLLRREGVRGLPAVLTATLAAVSVTGVGFTRLYLGVHWLSDVLAGWLLGLALALPAAGAYTRWESAARRRPARPEA</sequence>
<protein>
    <submittedName>
        <fullName evidence="3">Phosphatase PAP2 family protein</fullName>
    </submittedName>
</protein>
<dbReference type="InterPro" id="IPR000326">
    <property type="entry name" value="PAP2/HPO"/>
</dbReference>
<accession>A0ABT0XD09</accession>
<keyword evidence="4" id="KW-1185">Reference proteome</keyword>
<name>A0ABT0XD09_9ACTN</name>
<feature type="transmembrane region" description="Helical" evidence="1">
    <location>
        <begin position="170"/>
        <end position="190"/>
    </location>
</feature>
<evidence type="ECO:0000313" key="3">
    <source>
        <dbReference type="EMBL" id="MCM2579813.1"/>
    </source>
</evidence>
<comment type="caution">
    <text evidence="3">The sequence shown here is derived from an EMBL/GenBank/DDBJ whole genome shotgun (WGS) entry which is preliminary data.</text>
</comment>
<dbReference type="Proteomes" id="UP001167160">
    <property type="component" value="Unassembled WGS sequence"/>
</dbReference>
<reference evidence="3" key="1">
    <citation type="journal article" date="2023" name="Int. J. Syst. Evol. Microbiol.">
        <title>Streptomyces meridianus sp. nov. isolated from brackish water of the Tagus estuary in Alcochete, Portugal.</title>
        <authorList>
            <person name="Santos J.D.N."/>
            <person name="Klimek D."/>
            <person name="Calusinska M."/>
            <person name="Lobo Da Cunha A."/>
            <person name="Catita J."/>
            <person name="Goncalves H."/>
            <person name="Gonzalez I."/>
            <person name="Reyes F."/>
            <person name="Lage O.M."/>
        </authorList>
    </citation>
    <scope>NUCLEOTIDE SEQUENCE</scope>
    <source>
        <strain evidence="3">MTZ3.1</strain>
    </source>
</reference>
<dbReference type="PANTHER" id="PTHR14969:SF13">
    <property type="entry name" value="AT30094P"/>
    <property type="match status" value="1"/>
</dbReference>
<dbReference type="SUPFAM" id="SSF48317">
    <property type="entry name" value="Acid phosphatase/Vanadium-dependent haloperoxidase"/>
    <property type="match status" value="1"/>
</dbReference>
<organism evidence="3 4">
    <name type="scientific">Streptomyces meridianus</name>
    <dbReference type="NCBI Taxonomy" id="2938945"/>
    <lineage>
        <taxon>Bacteria</taxon>
        <taxon>Bacillati</taxon>
        <taxon>Actinomycetota</taxon>
        <taxon>Actinomycetes</taxon>
        <taxon>Kitasatosporales</taxon>
        <taxon>Streptomycetaceae</taxon>
        <taxon>Streptomyces</taxon>
    </lineage>
</organism>
<dbReference type="Gene3D" id="1.20.144.10">
    <property type="entry name" value="Phosphatidic acid phosphatase type 2/haloperoxidase"/>
    <property type="match status" value="2"/>
</dbReference>
<dbReference type="Pfam" id="PF01569">
    <property type="entry name" value="PAP2"/>
    <property type="match status" value="1"/>
</dbReference>
<evidence type="ECO:0000256" key="1">
    <source>
        <dbReference type="SAM" id="Phobius"/>
    </source>
</evidence>
<feature type="transmembrane region" description="Helical" evidence="1">
    <location>
        <begin position="103"/>
        <end position="121"/>
    </location>
</feature>
<feature type="transmembrane region" description="Helical" evidence="1">
    <location>
        <begin position="202"/>
        <end position="223"/>
    </location>
</feature>
<keyword evidence="1" id="KW-1133">Transmembrane helix</keyword>
<keyword evidence="1" id="KW-0812">Transmembrane</keyword>
<feature type="transmembrane region" description="Helical" evidence="1">
    <location>
        <begin position="141"/>
        <end position="163"/>
    </location>
</feature>
<proteinExistence type="predicted"/>
<evidence type="ECO:0000259" key="2">
    <source>
        <dbReference type="SMART" id="SM00014"/>
    </source>
</evidence>
<feature type="domain" description="Phosphatidic acid phosphatase type 2/haloperoxidase" evidence="2">
    <location>
        <begin position="102"/>
        <end position="217"/>
    </location>
</feature>
<dbReference type="PANTHER" id="PTHR14969">
    <property type="entry name" value="SPHINGOSINE-1-PHOSPHATE PHOSPHOHYDROLASE"/>
    <property type="match status" value="1"/>
</dbReference>
<evidence type="ECO:0000313" key="4">
    <source>
        <dbReference type="Proteomes" id="UP001167160"/>
    </source>
</evidence>
<feature type="transmembrane region" description="Helical" evidence="1">
    <location>
        <begin position="21"/>
        <end position="43"/>
    </location>
</feature>
<dbReference type="InterPro" id="IPR036938">
    <property type="entry name" value="PAP2/HPO_sf"/>
</dbReference>
<gene>
    <name evidence="3" type="ORF">M1E25_21100</name>
</gene>
<keyword evidence="1" id="KW-0472">Membrane</keyword>
<dbReference type="EMBL" id="JAMQGM010000046">
    <property type="protein sequence ID" value="MCM2579813.1"/>
    <property type="molecule type" value="Genomic_DNA"/>
</dbReference>
<dbReference type="SMART" id="SM00014">
    <property type="entry name" value="acidPPc"/>
    <property type="match status" value="1"/>
</dbReference>